<dbReference type="InterPro" id="IPR051605">
    <property type="entry name" value="CstA"/>
</dbReference>
<accession>A0ABS3U6N3</accession>
<comment type="similarity">
    <text evidence="2">Belongs to the peptide transporter carbon starvation (CstA) (TC 2.A.114) family.</text>
</comment>
<feature type="transmembrane region" description="Helical" evidence="8">
    <location>
        <begin position="262"/>
        <end position="284"/>
    </location>
</feature>
<dbReference type="InterPro" id="IPR003706">
    <property type="entry name" value="CstA_N"/>
</dbReference>
<dbReference type="PANTHER" id="PTHR30252">
    <property type="entry name" value="INNER MEMBRANE PEPTIDE TRANSPORTER"/>
    <property type="match status" value="1"/>
</dbReference>
<sequence length="712" mass="75588">MTAPETTRTRPSWRTVLVWTAISIAAAAGWGVIALVRGEEISAFWLVIAALGSYAIGYRFYARFIADKVLRVDDTRATPAERLDDDVDFQPTDRRVLLGHHFAAIAGAGPLVGPVLAAQMGYLPGTMWIIIGAIFAGAVQDMVVLFISMRRNGKSLGQLARDEIGPIGGAAALVGVFSIMIIILAVLALVVVNALAASPWGTFSIAMTIPIALLMGFYLRTIRPGRVIETSLIGVALLVLAIVAGGWVQASSWADAFTLSPQTLVFCLVVYGFVAAVLPVWMLLAPRDYLSTFMKIGTIALLAVGVLIVAPALQADAVSDFALNGMGPVFSGELFPFVFITIACGALSGFHALIASGTTPKMIQKESQVRMIGYGAMLMESFVAVMALIAACILDPGLYYAMNAPAGVLGTTVESASTAVANLGFTISPQDLQAAADAVGEESLVARTGGAPTLAVGMSEILSSVFGGDGLKAFWYHFAIMFEALFILTTVDAGTRVGRFMLQDTLGNVWKPIGRVSWKPGIWITSALVVAAWGYFLYAGVNDPLGGINQLFPLFGIANQLLAAIALTIATTVLVKSGRLKWAWVTAAPLAWVAVVTLTASWQKVFSDDPRIGFFAQRERYAEALEQGEVLAPAKDLGQMQTVVTNSTVDGVLAAFFALLVVLIIANAAWICWRALRSAEPPPSTEAPYVESRLLVTAGRATGTDESQEERP</sequence>
<evidence type="ECO:0000256" key="5">
    <source>
        <dbReference type="ARBA" id="ARBA00022692"/>
    </source>
</evidence>
<feature type="transmembrane region" description="Helical" evidence="8">
    <location>
        <begin position="551"/>
        <end position="575"/>
    </location>
</feature>
<feature type="transmembrane region" description="Helical" evidence="8">
    <location>
        <begin position="231"/>
        <end position="250"/>
    </location>
</feature>
<feature type="transmembrane region" description="Helical" evidence="8">
    <location>
        <begin position="652"/>
        <end position="673"/>
    </location>
</feature>
<dbReference type="Proteomes" id="UP000681341">
    <property type="component" value="Unassembled WGS sequence"/>
</dbReference>
<feature type="transmembrane region" description="Helical" evidence="8">
    <location>
        <begin position="200"/>
        <end position="219"/>
    </location>
</feature>
<evidence type="ECO:0000259" key="9">
    <source>
        <dbReference type="Pfam" id="PF02554"/>
    </source>
</evidence>
<evidence type="ECO:0000256" key="3">
    <source>
        <dbReference type="ARBA" id="ARBA00022448"/>
    </source>
</evidence>
<comment type="subcellular location">
    <subcellularLocation>
        <location evidence="1">Cell membrane</location>
        <topology evidence="1">Multi-pass membrane protein</topology>
    </subcellularLocation>
</comment>
<keyword evidence="4" id="KW-1003">Cell membrane</keyword>
<feature type="transmembrane region" description="Helical" evidence="8">
    <location>
        <begin position="582"/>
        <end position="602"/>
    </location>
</feature>
<evidence type="ECO:0000313" key="11">
    <source>
        <dbReference type="Proteomes" id="UP000681341"/>
    </source>
</evidence>
<evidence type="ECO:0000256" key="6">
    <source>
        <dbReference type="ARBA" id="ARBA00022989"/>
    </source>
</evidence>
<feature type="transmembrane region" description="Helical" evidence="8">
    <location>
        <begin position="334"/>
        <end position="355"/>
    </location>
</feature>
<keyword evidence="7 8" id="KW-0472">Membrane</keyword>
<organism evidence="10 11">
    <name type="scientific">Glycomyces niveus</name>
    <dbReference type="NCBI Taxonomy" id="2820287"/>
    <lineage>
        <taxon>Bacteria</taxon>
        <taxon>Bacillati</taxon>
        <taxon>Actinomycetota</taxon>
        <taxon>Actinomycetes</taxon>
        <taxon>Glycomycetales</taxon>
        <taxon>Glycomycetaceae</taxon>
        <taxon>Glycomyces</taxon>
    </lineage>
</organism>
<dbReference type="PANTHER" id="PTHR30252:SF3">
    <property type="entry name" value="PYRUVATE_PROTON SYMPORTER BTST"/>
    <property type="match status" value="1"/>
</dbReference>
<dbReference type="RefSeq" id="WP_208497502.1">
    <property type="nucleotide sequence ID" value="NZ_JAGFNP010000009.1"/>
</dbReference>
<feature type="transmembrane region" description="Helical" evidence="8">
    <location>
        <begin position="42"/>
        <end position="61"/>
    </location>
</feature>
<feature type="transmembrane region" description="Helical" evidence="8">
    <location>
        <begin position="102"/>
        <end position="122"/>
    </location>
</feature>
<feature type="transmembrane region" description="Helical" evidence="8">
    <location>
        <begin position="296"/>
        <end position="314"/>
    </location>
</feature>
<evidence type="ECO:0000256" key="1">
    <source>
        <dbReference type="ARBA" id="ARBA00004651"/>
    </source>
</evidence>
<dbReference type="Pfam" id="PF02554">
    <property type="entry name" value="CstA"/>
    <property type="match status" value="1"/>
</dbReference>
<feature type="transmembrane region" description="Helical" evidence="8">
    <location>
        <begin position="128"/>
        <end position="149"/>
    </location>
</feature>
<keyword evidence="6 8" id="KW-1133">Transmembrane helix</keyword>
<gene>
    <name evidence="10" type="ORF">J5V16_16295</name>
</gene>
<keyword evidence="11" id="KW-1185">Reference proteome</keyword>
<reference evidence="10 11" key="1">
    <citation type="submission" date="2021-03" db="EMBL/GenBank/DDBJ databases">
        <title>Glycomyces sp. nov., a novel actinomycete isolated from soil.</title>
        <authorList>
            <person name="Yang X."/>
            <person name="Xu X."/>
        </authorList>
    </citation>
    <scope>NUCLEOTIDE SEQUENCE [LARGE SCALE GENOMIC DNA]</scope>
    <source>
        <strain evidence="10 11">NEAU-S30</strain>
    </source>
</reference>
<feature type="transmembrane region" description="Helical" evidence="8">
    <location>
        <begin position="16"/>
        <end position="36"/>
    </location>
</feature>
<name>A0ABS3U6N3_9ACTN</name>
<evidence type="ECO:0000313" key="10">
    <source>
        <dbReference type="EMBL" id="MBO3734391.1"/>
    </source>
</evidence>
<comment type="caution">
    <text evidence="10">The sequence shown here is derived from an EMBL/GenBank/DDBJ whole genome shotgun (WGS) entry which is preliminary data.</text>
</comment>
<proteinExistence type="inferred from homology"/>
<feature type="transmembrane region" description="Helical" evidence="8">
    <location>
        <begin position="170"/>
        <end position="194"/>
    </location>
</feature>
<evidence type="ECO:0000256" key="4">
    <source>
        <dbReference type="ARBA" id="ARBA00022475"/>
    </source>
</evidence>
<feature type="transmembrane region" description="Helical" evidence="8">
    <location>
        <begin position="473"/>
        <end position="491"/>
    </location>
</feature>
<feature type="domain" description="CstA N-terminal" evidence="9">
    <location>
        <begin position="43"/>
        <end position="600"/>
    </location>
</feature>
<evidence type="ECO:0000256" key="7">
    <source>
        <dbReference type="ARBA" id="ARBA00023136"/>
    </source>
</evidence>
<evidence type="ECO:0000256" key="8">
    <source>
        <dbReference type="SAM" id="Phobius"/>
    </source>
</evidence>
<dbReference type="EMBL" id="JAGFNP010000009">
    <property type="protein sequence ID" value="MBO3734391.1"/>
    <property type="molecule type" value="Genomic_DNA"/>
</dbReference>
<evidence type="ECO:0000256" key="2">
    <source>
        <dbReference type="ARBA" id="ARBA00007755"/>
    </source>
</evidence>
<feature type="transmembrane region" description="Helical" evidence="8">
    <location>
        <begin position="521"/>
        <end position="539"/>
    </location>
</feature>
<protein>
    <submittedName>
        <fullName evidence="10">Carbon starvation protein A</fullName>
    </submittedName>
</protein>
<keyword evidence="5 8" id="KW-0812">Transmembrane</keyword>
<feature type="transmembrane region" description="Helical" evidence="8">
    <location>
        <begin position="376"/>
        <end position="402"/>
    </location>
</feature>
<keyword evidence="3" id="KW-0813">Transport</keyword>